<dbReference type="RefSeq" id="WP_073198772.1">
    <property type="nucleotide sequence ID" value="NZ_FRCZ01000001.1"/>
</dbReference>
<organism evidence="2 3">
    <name type="scientific">Gracilibacillus kekensis</name>
    <dbReference type="NCBI Taxonomy" id="1027249"/>
    <lineage>
        <taxon>Bacteria</taxon>
        <taxon>Bacillati</taxon>
        <taxon>Bacillota</taxon>
        <taxon>Bacilli</taxon>
        <taxon>Bacillales</taxon>
        <taxon>Bacillaceae</taxon>
        <taxon>Gracilibacillus</taxon>
    </lineage>
</organism>
<proteinExistence type="predicted"/>
<name>A0A1M7IWA4_9BACI</name>
<dbReference type="OrthoDB" id="2355620at2"/>
<keyword evidence="3" id="KW-1185">Reference proteome</keyword>
<protein>
    <submittedName>
        <fullName evidence="2">SMI1 / KNR4 family (SUKH-1)</fullName>
    </submittedName>
</protein>
<dbReference type="STRING" id="1027249.SAMN05216179_0173"/>
<dbReference type="EMBL" id="FRCZ01000001">
    <property type="protein sequence ID" value="SHM45006.1"/>
    <property type="molecule type" value="Genomic_DNA"/>
</dbReference>
<evidence type="ECO:0000313" key="2">
    <source>
        <dbReference type="EMBL" id="SHM45006.1"/>
    </source>
</evidence>
<dbReference type="Proteomes" id="UP000184184">
    <property type="component" value="Unassembled WGS sequence"/>
</dbReference>
<dbReference type="AlphaFoldDB" id="A0A1M7IWA4"/>
<accession>A0A1M7IWA4</accession>
<dbReference type="InterPro" id="IPR037883">
    <property type="entry name" value="Knr4/Smi1-like_sf"/>
</dbReference>
<reference evidence="2 3" key="1">
    <citation type="submission" date="2016-11" db="EMBL/GenBank/DDBJ databases">
        <authorList>
            <person name="Jaros S."/>
            <person name="Januszkiewicz K."/>
            <person name="Wedrychowicz H."/>
        </authorList>
    </citation>
    <scope>NUCLEOTIDE SEQUENCE [LARGE SCALE GENOMIC DNA]</scope>
    <source>
        <strain evidence="2 3">CGMCC 1.10681</strain>
    </source>
</reference>
<gene>
    <name evidence="2" type="ORF">SAMN05216179_0173</name>
</gene>
<evidence type="ECO:0000259" key="1">
    <source>
        <dbReference type="Pfam" id="PF09346"/>
    </source>
</evidence>
<dbReference type="Pfam" id="PF09346">
    <property type="entry name" value="SMI1_KNR4"/>
    <property type="match status" value="1"/>
</dbReference>
<sequence>MEEGQIIRKTLNGLKQRLNSDRTLTVQQEAGAIFELSCSFHNQATIEQLENFQSEHNWILPKDYQVFLLEHNGARIFEDLDLYSLEELITFKDTNLPEGCFCIASFLDSRIVIDSRLYQKGIKDYLFCLDSIAGFENAINLNANFEL</sequence>
<dbReference type="SUPFAM" id="SSF160631">
    <property type="entry name" value="SMI1/KNR4-like"/>
    <property type="match status" value="1"/>
</dbReference>
<feature type="domain" description="Knr4/Smi1-like" evidence="1">
    <location>
        <begin position="44"/>
        <end position="115"/>
    </location>
</feature>
<evidence type="ECO:0000313" key="3">
    <source>
        <dbReference type="Proteomes" id="UP000184184"/>
    </source>
</evidence>
<dbReference type="Gene3D" id="3.40.1580.10">
    <property type="entry name" value="SMI1/KNR4-like"/>
    <property type="match status" value="1"/>
</dbReference>
<dbReference type="InterPro" id="IPR018958">
    <property type="entry name" value="Knr4/Smi1-like_dom"/>
</dbReference>